<dbReference type="SUPFAM" id="SSF47473">
    <property type="entry name" value="EF-hand"/>
    <property type="match status" value="1"/>
</dbReference>
<keyword evidence="3" id="KW-0106">Calcium</keyword>
<dbReference type="Gene3D" id="1.10.238.10">
    <property type="entry name" value="EF-hand"/>
    <property type="match status" value="1"/>
</dbReference>
<name>A0ABY6KFW9_9ARAC</name>
<dbReference type="PROSITE" id="PS00018">
    <property type="entry name" value="EF_HAND_1"/>
    <property type="match status" value="2"/>
</dbReference>
<dbReference type="Proteomes" id="UP001235939">
    <property type="component" value="Chromosome 05"/>
</dbReference>
<protein>
    <recommendedName>
        <fullName evidence="4">EF-hand domain-containing protein</fullName>
    </recommendedName>
</protein>
<dbReference type="InterPro" id="IPR011992">
    <property type="entry name" value="EF-hand-dom_pair"/>
</dbReference>
<dbReference type="SMART" id="SM00054">
    <property type="entry name" value="EFh"/>
    <property type="match status" value="2"/>
</dbReference>
<dbReference type="InterPro" id="IPR002048">
    <property type="entry name" value="EF_hand_dom"/>
</dbReference>
<evidence type="ECO:0000256" key="3">
    <source>
        <dbReference type="ARBA" id="ARBA00022837"/>
    </source>
</evidence>
<evidence type="ECO:0000313" key="6">
    <source>
        <dbReference type="Proteomes" id="UP001235939"/>
    </source>
</evidence>
<feature type="non-terminal residue" evidence="5">
    <location>
        <position position="1"/>
    </location>
</feature>
<accession>A0ABY6KFW9</accession>
<dbReference type="InterPro" id="IPR018247">
    <property type="entry name" value="EF_Hand_1_Ca_BS"/>
</dbReference>
<dbReference type="Gene3D" id="3.40.50.850">
    <property type="entry name" value="Isochorismatase-like"/>
    <property type="match status" value="1"/>
</dbReference>
<dbReference type="Pfam" id="PF13499">
    <property type="entry name" value="EF-hand_7"/>
    <property type="match status" value="1"/>
</dbReference>
<sequence length="240" mass="26775">MPCDNQSEAGEFQEQTKSLRSIVNHVVGAAHAQDGRSMADPAEPSWFDELAEDDPLGPDAMLSCLAEFDRDGDGALSVGEFQSLCQALFRPYSLPVVQLLEIFFLLDRDRDGRLDHAEFAKSWDRWLRPCLRPVSALVVVDVQNDFISGSLAISDCPAGQDGAEVVPVINKMLEEAAFNHVVYSLDWHPEDHVSFVENVTLRELDPSSPVWPAEDAKVFDTVIFKGDTPPQRLWPRHCVQ</sequence>
<keyword evidence="6" id="KW-1185">Reference proteome</keyword>
<evidence type="ECO:0000256" key="2">
    <source>
        <dbReference type="ARBA" id="ARBA00022801"/>
    </source>
</evidence>
<dbReference type="PROSITE" id="PS50222">
    <property type="entry name" value="EF_HAND_2"/>
    <property type="match status" value="2"/>
</dbReference>
<dbReference type="CDD" id="cd00051">
    <property type="entry name" value="EFh"/>
    <property type="match status" value="1"/>
</dbReference>
<dbReference type="PANTHER" id="PTHR11080">
    <property type="entry name" value="PYRAZINAMIDASE/NICOTINAMIDASE"/>
    <property type="match status" value="1"/>
</dbReference>
<dbReference type="InterPro" id="IPR036380">
    <property type="entry name" value="Isochorismatase-like_sf"/>
</dbReference>
<comment type="similarity">
    <text evidence="1">Belongs to the isochorismatase family.</text>
</comment>
<dbReference type="SUPFAM" id="SSF52499">
    <property type="entry name" value="Isochorismatase-like hydrolases"/>
    <property type="match status" value="1"/>
</dbReference>
<dbReference type="EMBL" id="CP092867">
    <property type="protein sequence ID" value="UYV67746.1"/>
    <property type="molecule type" value="Genomic_DNA"/>
</dbReference>
<dbReference type="PANTHER" id="PTHR11080:SF2">
    <property type="entry name" value="LD05707P"/>
    <property type="match status" value="1"/>
</dbReference>
<feature type="domain" description="EF-hand" evidence="4">
    <location>
        <begin position="56"/>
        <end position="91"/>
    </location>
</feature>
<reference evidence="5 6" key="1">
    <citation type="submission" date="2022-01" db="EMBL/GenBank/DDBJ databases">
        <title>A chromosomal length assembly of Cordylochernes scorpioides.</title>
        <authorList>
            <person name="Zeh D."/>
            <person name="Zeh J."/>
        </authorList>
    </citation>
    <scope>NUCLEOTIDE SEQUENCE [LARGE SCALE GENOMIC DNA]</scope>
    <source>
        <strain evidence="5">IN4F17</strain>
        <tissue evidence="5">Whole Body</tissue>
    </source>
</reference>
<evidence type="ECO:0000256" key="1">
    <source>
        <dbReference type="ARBA" id="ARBA00006336"/>
    </source>
</evidence>
<proteinExistence type="inferred from homology"/>
<gene>
    <name evidence="5" type="ORF">LAZ67_5001866</name>
</gene>
<evidence type="ECO:0000259" key="4">
    <source>
        <dbReference type="PROSITE" id="PS50222"/>
    </source>
</evidence>
<dbReference type="InterPro" id="IPR052347">
    <property type="entry name" value="Isochorismatase_Nicotinamidase"/>
</dbReference>
<evidence type="ECO:0000313" key="5">
    <source>
        <dbReference type="EMBL" id="UYV67746.1"/>
    </source>
</evidence>
<keyword evidence="2" id="KW-0378">Hydrolase</keyword>
<feature type="domain" description="EF-hand" evidence="4">
    <location>
        <begin position="94"/>
        <end position="129"/>
    </location>
</feature>
<organism evidence="5 6">
    <name type="scientific">Cordylochernes scorpioides</name>
    <dbReference type="NCBI Taxonomy" id="51811"/>
    <lineage>
        <taxon>Eukaryota</taxon>
        <taxon>Metazoa</taxon>
        <taxon>Ecdysozoa</taxon>
        <taxon>Arthropoda</taxon>
        <taxon>Chelicerata</taxon>
        <taxon>Arachnida</taxon>
        <taxon>Pseudoscorpiones</taxon>
        <taxon>Cheliferoidea</taxon>
        <taxon>Chernetidae</taxon>
        <taxon>Cordylochernes</taxon>
    </lineage>
</organism>